<reference evidence="4 5" key="1">
    <citation type="submission" date="2017-06" db="EMBL/GenBank/DDBJ databases">
        <title>Comparative genomic analysis of Ambrosia Fusariam Clade fungi.</title>
        <authorList>
            <person name="Stajich J.E."/>
            <person name="Carrillo J."/>
            <person name="Kijimoto T."/>
            <person name="Eskalen A."/>
            <person name="O'Donnell K."/>
            <person name="Kasson M."/>
        </authorList>
    </citation>
    <scope>NUCLEOTIDE SEQUENCE [LARGE SCALE GENOMIC DNA]</scope>
    <source>
        <strain evidence="4 5">NRRL62584</strain>
    </source>
</reference>
<dbReference type="Pfam" id="PF25485">
    <property type="entry name" value="DUF7908"/>
    <property type="match status" value="1"/>
</dbReference>
<feature type="compositionally biased region" description="Polar residues" evidence="1">
    <location>
        <begin position="386"/>
        <end position="404"/>
    </location>
</feature>
<comment type="caution">
    <text evidence="4">The sequence shown here is derived from an EMBL/GenBank/DDBJ whole genome shotgun (WGS) entry which is preliminary data.</text>
</comment>
<feature type="region of interest" description="Disordered" evidence="1">
    <location>
        <begin position="322"/>
        <end position="536"/>
    </location>
</feature>
<dbReference type="STRING" id="1325734.A0A428QDR2"/>
<feature type="compositionally biased region" description="Low complexity" evidence="1">
    <location>
        <begin position="405"/>
        <end position="510"/>
    </location>
</feature>
<name>A0A428QDR2_9HYPO</name>
<evidence type="ECO:0000256" key="1">
    <source>
        <dbReference type="SAM" id="MobiDB-lite"/>
    </source>
</evidence>
<evidence type="ECO:0000256" key="2">
    <source>
        <dbReference type="SAM" id="SignalP"/>
    </source>
</evidence>
<gene>
    <name evidence="4" type="ORF">CEP54_005253</name>
</gene>
<dbReference type="OrthoDB" id="3563678at2759"/>
<dbReference type="EMBL" id="NKCI01000039">
    <property type="protein sequence ID" value="RSL63415.1"/>
    <property type="molecule type" value="Genomic_DNA"/>
</dbReference>
<feature type="chain" id="PRO_5019374540" description="DUF7908 domain-containing protein" evidence="2">
    <location>
        <begin position="20"/>
        <end position="743"/>
    </location>
</feature>
<feature type="region of interest" description="Disordered" evidence="1">
    <location>
        <begin position="61"/>
        <end position="91"/>
    </location>
</feature>
<evidence type="ECO:0000313" key="5">
    <source>
        <dbReference type="Proteomes" id="UP000288168"/>
    </source>
</evidence>
<feature type="signal peptide" evidence="2">
    <location>
        <begin position="1"/>
        <end position="19"/>
    </location>
</feature>
<keyword evidence="5" id="KW-1185">Reference proteome</keyword>
<sequence length="743" mass="78331">MRQLLFHLALVGNVIPAVASLEKPELVQGSLCFTYLSTYLAPVQTWAASLNPVESSAAFDRNETSTSLEGLPTVDLPDSSSLELPSLPIDGEDVPTADFSASGLSGGATVTRGASATSDAASATSGSAGVSGQGIILLVDESEQERKRQQRAIRGFINNGNTAGSESCFDAGVFSLIDGQLLEGGDPIYYAGEDFKQLTSQGGPPIDAITRTFVNSGGILLFENSLLPNGEAGYCQDPETSEVFITFASAPEGCVPVSLTVYLVEQCQNGQIIDAGTSSVSSTLSLRPTISDEFVSTDSTQLTKVTMLSSLEELPTFEVIEDSTAITPTNSESRTIPLDSSATDLESPGTVSNTDGLIEDSSSSSPRPHPTATASSTERRDMEPSSEVTAGDTSLTSSERTGNPSSSSTEQTETSLSSESGSHGPSFSFTSFDLEPSLTTSSEASSAESAQPTMTSLTSDSVSTDEMSSSLPSSEDVSVPTPASSEATSSGATSVETSASEAATSTTSEITSREDLSTSAVTTETSASDPCGGPLTTVALAQPTNIYDSSELWDDETMAVELPFEIGIQNARDSFVFVSPNGLLSLFGPSPDSDNRDLPYASLPPVSILPFWDNLYFSETWHGVSYEVYPSTLGGREVTFEWVGYSVSVVADDTFHFAITFYENFPNRLDFKYYTTGDKGNSATIGAQRRSVDDSYSSKWSFNKPDAVPDGTILRLDTQLPSGFTSGTFDNTACGKRRIEPEP</sequence>
<dbReference type="InterPro" id="IPR057230">
    <property type="entry name" value="DUF7908"/>
</dbReference>
<evidence type="ECO:0000313" key="4">
    <source>
        <dbReference type="EMBL" id="RSL63415.1"/>
    </source>
</evidence>
<feature type="compositionally biased region" description="Low complexity" evidence="1">
    <location>
        <begin position="517"/>
        <end position="528"/>
    </location>
</feature>
<keyword evidence="2" id="KW-0732">Signal</keyword>
<evidence type="ECO:0000259" key="3">
    <source>
        <dbReference type="Pfam" id="PF25485"/>
    </source>
</evidence>
<dbReference type="Proteomes" id="UP000288168">
    <property type="component" value="Unassembled WGS sequence"/>
</dbReference>
<protein>
    <recommendedName>
        <fullName evidence="3">DUF7908 domain-containing protein</fullName>
    </recommendedName>
</protein>
<feature type="compositionally biased region" description="Polar residues" evidence="1">
    <location>
        <begin position="324"/>
        <end position="376"/>
    </location>
</feature>
<feature type="domain" description="DUF7908" evidence="3">
    <location>
        <begin position="135"/>
        <end position="264"/>
    </location>
</feature>
<proteinExistence type="predicted"/>
<dbReference type="AlphaFoldDB" id="A0A428QDR2"/>
<organism evidence="4 5">
    <name type="scientific">Fusarium duplospermum</name>
    <dbReference type="NCBI Taxonomy" id="1325734"/>
    <lineage>
        <taxon>Eukaryota</taxon>
        <taxon>Fungi</taxon>
        <taxon>Dikarya</taxon>
        <taxon>Ascomycota</taxon>
        <taxon>Pezizomycotina</taxon>
        <taxon>Sordariomycetes</taxon>
        <taxon>Hypocreomycetidae</taxon>
        <taxon>Hypocreales</taxon>
        <taxon>Nectriaceae</taxon>
        <taxon>Fusarium</taxon>
        <taxon>Fusarium solani species complex</taxon>
    </lineage>
</organism>
<accession>A0A428QDR2</accession>
<feature type="compositionally biased region" description="Low complexity" evidence="1">
    <location>
        <begin position="75"/>
        <end position="89"/>
    </location>
</feature>